<organism evidence="3 4">
    <name type="scientific">Bosea lathyri</name>
    <dbReference type="NCBI Taxonomy" id="1036778"/>
    <lineage>
        <taxon>Bacteria</taxon>
        <taxon>Pseudomonadati</taxon>
        <taxon>Pseudomonadota</taxon>
        <taxon>Alphaproteobacteria</taxon>
        <taxon>Hyphomicrobiales</taxon>
        <taxon>Boseaceae</taxon>
        <taxon>Bosea</taxon>
    </lineage>
</organism>
<evidence type="ECO:0000259" key="2">
    <source>
        <dbReference type="Pfam" id="PF00857"/>
    </source>
</evidence>
<dbReference type="InterPro" id="IPR050272">
    <property type="entry name" value="Isochorismatase-like_hydrls"/>
</dbReference>
<protein>
    <submittedName>
        <fullName evidence="3">Nicotinamidase-related amidase</fullName>
    </submittedName>
</protein>
<dbReference type="Proteomes" id="UP000236743">
    <property type="component" value="Unassembled WGS sequence"/>
</dbReference>
<evidence type="ECO:0000256" key="1">
    <source>
        <dbReference type="ARBA" id="ARBA00022801"/>
    </source>
</evidence>
<evidence type="ECO:0000313" key="3">
    <source>
        <dbReference type="EMBL" id="SEG10674.1"/>
    </source>
</evidence>
<dbReference type="CDD" id="cd00431">
    <property type="entry name" value="cysteine_hydrolases"/>
    <property type="match status" value="1"/>
</dbReference>
<accession>A0A1H5XFT0</accession>
<dbReference type="PANTHER" id="PTHR43540">
    <property type="entry name" value="PEROXYUREIDOACRYLATE/UREIDOACRYLATE AMIDOHYDROLASE-RELATED"/>
    <property type="match status" value="1"/>
</dbReference>
<dbReference type="RefSeq" id="WP_103872086.1">
    <property type="nucleotide sequence ID" value="NZ_FNUY01000003.1"/>
</dbReference>
<dbReference type="OrthoDB" id="9811489at2"/>
<sequence length="202" mass="22431">MQQSQNLRLTSRSLHLCIDMQMLFSEDGPWPTPWMARVLPNCVALVEHDPAQTIFTRFIPPDTAADAHGAWKGYYEHWAEATRARLDRRLLELMPDLHRFAPPALVLDKPVYSAFAGWRLAKTLAERSADTLVISGAETDVCVLSTVLGAIDLGYFVVVVRDAVCSSSNKGHDALITMFESRLGHQLAIADAETVLGSWPRS</sequence>
<dbReference type="Pfam" id="PF00857">
    <property type="entry name" value="Isochorismatase"/>
    <property type="match status" value="1"/>
</dbReference>
<dbReference type="InterPro" id="IPR000868">
    <property type="entry name" value="Isochorismatase-like_dom"/>
</dbReference>
<dbReference type="Gene3D" id="3.40.50.850">
    <property type="entry name" value="Isochorismatase-like"/>
    <property type="match status" value="1"/>
</dbReference>
<dbReference type="EMBL" id="FNUY01000003">
    <property type="protein sequence ID" value="SEG10674.1"/>
    <property type="molecule type" value="Genomic_DNA"/>
</dbReference>
<feature type="domain" description="Isochorismatase-like" evidence="2">
    <location>
        <begin position="14"/>
        <end position="188"/>
    </location>
</feature>
<keyword evidence="1" id="KW-0378">Hydrolase</keyword>
<reference evidence="3 4" key="1">
    <citation type="submission" date="2016-10" db="EMBL/GenBank/DDBJ databases">
        <authorList>
            <person name="de Groot N.N."/>
        </authorList>
    </citation>
    <scope>NUCLEOTIDE SEQUENCE [LARGE SCALE GENOMIC DNA]</scope>
    <source>
        <strain evidence="3 4">DSM 26656</strain>
    </source>
</reference>
<dbReference type="InterPro" id="IPR036380">
    <property type="entry name" value="Isochorismatase-like_sf"/>
</dbReference>
<keyword evidence="4" id="KW-1185">Reference proteome</keyword>
<dbReference type="SUPFAM" id="SSF52499">
    <property type="entry name" value="Isochorismatase-like hydrolases"/>
    <property type="match status" value="1"/>
</dbReference>
<evidence type="ECO:0000313" key="4">
    <source>
        <dbReference type="Proteomes" id="UP000236743"/>
    </source>
</evidence>
<gene>
    <name evidence="3" type="ORF">SAMN04488115_103231</name>
</gene>
<dbReference type="GO" id="GO:0016787">
    <property type="term" value="F:hydrolase activity"/>
    <property type="evidence" value="ECO:0007669"/>
    <property type="project" value="UniProtKB-KW"/>
</dbReference>
<dbReference type="AlphaFoldDB" id="A0A1H5XFT0"/>
<dbReference type="PANTHER" id="PTHR43540:SF6">
    <property type="entry name" value="ISOCHORISMATASE-LIKE DOMAIN-CONTAINING PROTEIN"/>
    <property type="match status" value="1"/>
</dbReference>
<name>A0A1H5XFT0_9HYPH</name>
<proteinExistence type="predicted"/>